<evidence type="ECO:0000313" key="1">
    <source>
        <dbReference type="EMBL" id="ORE07876.1"/>
    </source>
</evidence>
<organism evidence="1">
    <name type="scientific">Rhizopus microsporus var. microsporus</name>
    <dbReference type="NCBI Taxonomy" id="86635"/>
    <lineage>
        <taxon>Eukaryota</taxon>
        <taxon>Fungi</taxon>
        <taxon>Fungi incertae sedis</taxon>
        <taxon>Mucoromycota</taxon>
        <taxon>Mucoromycotina</taxon>
        <taxon>Mucoromycetes</taxon>
        <taxon>Mucorales</taxon>
        <taxon>Mucorineae</taxon>
        <taxon>Rhizopodaceae</taxon>
        <taxon>Rhizopus</taxon>
    </lineage>
</organism>
<reference evidence="1" key="1">
    <citation type="journal article" date="2016" name="Proc. Natl. Acad. Sci. U.S.A.">
        <title>Lipid metabolic changes in an early divergent fungus govern the establishment of a mutualistic symbiosis with endobacteria.</title>
        <authorList>
            <person name="Lastovetsky O.A."/>
            <person name="Gaspar M.L."/>
            <person name="Mondo S.J."/>
            <person name="LaButti K.M."/>
            <person name="Sandor L."/>
            <person name="Grigoriev I.V."/>
            <person name="Henry S.A."/>
            <person name="Pawlowska T.E."/>
        </authorList>
    </citation>
    <scope>NUCLEOTIDE SEQUENCE [LARGE SCALE GENOMIC DNA]</scope>
    <source>
        <strain evidence="1">ATCC 52814</strain>
    </source>
</reference>
<name>A0A1X0R7D3_RHIZD</name>
<sequence>MDNKVIFANTIKSDGFSVDFAFSKRTTSDTSSKTNIDLELEDFDLEEVNRNYQPMFLNPGRKSVFTAAIGLDKTKHQIRCCSTAEYYHMTGSTKHLKKLEKLKVEKGIK</sequence>
<dbReference type="EMBL" id="KV921897">
    <property type="protein sequence ID" value="ORE07876.1"/>
    <property type="molecule type" value="Genomic_DNA"/>
</dbReference>
<dbReference type="VEuPathDB" id="FungiDB:BCV72DRAFT_100780"/>
<protein>
    <submittedName>
        <fullName evidence="1">Uncharacterized protein</fullName>
    </submittedName>
</protein>
<dbReference type="Proteomes" id="UP000242414">
    <property type="component" value="Unassembled WGS sequence"/>
</dbReference>
<dbReference type="AlphaFoldDB" id="A0A1X0R7D3"/>
<dbReference type="OrthoDB" id="2237019at2759"/>
<proteinExistence type="predicted"/>
<accession>A0A1X0R7D3</accession>
<gene>
    <name evidence="1" type="ORF">BCV72DRAFT_100780</name>
</gene>